<proteinExistence type="inferred from homology"/>
<keyword evidence="2 4" id="KW-0489">Methyltransferase</keyword>
<reference evidence="4 5" key="1">
    <citation type="submission" date="2016-10" db="EMBL/GenBank/DDBJ databases">
        <authorList>
            <person name="de Groot N.N."/>
        </authorList>
    </citation>
    <scope>NUCLEOTIDE SEQUENCE [LARGE SCALE GENOMIC DNA]</scope>
    <source>
        <strain evidence="4 5">DSM 12130</strain>
    </source>
</reference>
<accession>A0A1H0IXZ9</accession>
<dbReference type="InterPro" id="IPR038601">
    <property type="entry name" value="MttB-like_sf"/>
</dbReference>
<dbReference type="GO" id="GO:0008168">
    <property type="term" value="F:methyltransferase activity"/>
    <property type="evidence" value="ECO:0007669"/>
    <property type="project" value="UniProtKB-KW"/>
</dbReference>
<keyword evidence="3 4" id="KW-0808">Transferase</keyword>
<dbReference type="STRING" id="91360.SAMN05660330_00072"/>
<organism evidence="4 5">
    <name type="scientific">Desulforhopalus singaporensis</name>
    <dbReference type="NCBI Taxonomy" id="91360"/>
    <lineage>
        <taxon>Bacteria</taxon>
        <taxon>Pseudomonadati</taxon>
        <taxon>Thermodesulfobacteriota</taxon>
        <taxon>Desulfobulbia</taxon>
        <taxon>Desulfobulbales</taxon>
        <taxon>Desulfocapsaceae</taxon>
        <taxon>Desulforhopalus</taxon>
    </lineage>
</organism>
<gene>
    <name evidence="4" type="ORF">SAMN05660330_00072</name>
</gene>
<evidence type="ECO:0000256" key="1">
    <source>
        <dbReference type="ARBA" id="ARBA00007137"/>
    </source>
</evidence>
<dbReference type="InterPro" id="IPR010426">
    <property type="entry name" value="MTTB_MeTrfase"/>
</dbReference>
<sequence>MRRNLLAGKRSNSGFSLNSLTDDECYELHLATLEVLEKTGMFVEDEKALEIFGDNGADIDRGRKIAKLPPYLIEDAIDTAPPKIFLAGRNPRNDFVMENNRVGFTNFGEGVNIVDPETGELRKTTKQDVADTAKVVDYLDEIDVYLRAVGAHEVPQEVAPLHNAEAFFPNTSKHCFIGPIDGFNVRKLVEMAKVVAGGAENLKERPLLSFNTCPVSPLKLVKDACEIIMEGAKNGIAVNVLSMAMAGGSTPVHMAGTLVDHNAEVLTGIALGQLTKKGTPMVYGSSTTAMDLRFGTASVGSAECGMINAAVARLGNYYGLPTWAAGG</sequence>
<dbReference type="Pfam" id="PF06253">
    <property type="entry name" value="MTTB"/>
    <property type="match status" value="1"/>
</dbReference>
<name>A0A1H0IXZ9_9BACT</name>
<dbReference type="EMBL" id="FNJI01000001">
    <property type="protein sequence ID" value="SDO36357.1"/>
    <property type="molecule type" value="Genomic_DNA"/>
</dbReference>
<keyword evidence="5" id="KW-1185">Reference proteome</keyword>
<dbReference type="GO" id="GO:0032259">
    <property type="term" value="P:methylation"/>
    <property type="evidence" value="ECO:0007669"/>
    <property type="project" value="UniProtKB-KW"/>
</dbReference>
<evidence type="ECO:0000313" key="5">
    <source>
        <dbReference type="Proteomes" id="UP000199073"/>
    </source>
</evidence>
<dbReference type="GO" id="GO:0015948">
    <property type="term" value="P:methanogenesis"/>
    <property type="evidence" value="ECO:0007669"/>
    <property type="project" value="InterPro"/>
</dbReference>
<evidence type="ECO:0000313" key="4">
    <source>
        <dbReference type="EMBL" id="SDO36357.1"/>
    </source>
</evidence>
<dbReference type="Gene3D" id="3.20.20.480">
    <property type="entry name" value="Trimethylamine methyltransferase-like"/>
    <property type="match status" value="1"/>
</dbReference>
<protein>
    <submittedName>
        <fullName evidence="4">Trimethylamine---corrinoid protein Co-methyltransferase</fullName>
    </submittedName>
</protein>
<dbReference type="Proteomes" id="UP000199073">
    <property type="component" value="Unassembled WGS sequence"/>
</dbReference>
<dbReference type="AlphaFoldDB" id="A0A1H0IXZ9"/>
<evidence type="ECO:0000256" key="3">
    <source>
        <dbReference type="ARBA" id="ARBA00022679"/>
    </source>
</evidence>
<comment type="similarity">
    <text evidence="1">Belongs to the trimethylamine methyltransferase family.</text>
</comment>
<evidence type="ECO:0000256" key="2">
    <source>
        <dbReference type="ARBA" id="ARBA00022603"/>
    </source>
</evidence>